<feature type="transmembrane region" description="Helical" evidence="1">
    <location>
        <begin position="76"/>
        <end position="100"/>
    </location>
</feature>
<accession>A0AA39PWK8</accession>
<dbReference type="EMBL" id="JAUEPR010000001">
    <property type="protein sequence ID" value="KAK0491091.1"/>
    <property type="molecule type" value="Genomic_DNA"/>
</dbReference>
<evidence type="ECO:0000256" key="1">
    <source>
        <dbReference type="SAM" id="Phobius"/>
    </source>
</evidence>
<organism evidence="3 4">
    <name type="scientific">Armillaria novae-zelandiae</name>
    <dbReference type="NCBI Taxonomy" id="153914"/>
    <lineage>
        <taxon>Eukaryota</taxon>
        <taxon>Fungi</taxon>
        <taxon>Dikarya</taxon>
        <taxon>Basidiomycota</taxon>
        <taxon>Agaricomycotina</taxon>
        <taxon>Agaricomycetes</taxon>
        <taxon>Agaricomycetidae</taxon>
        <taxon>Agaricales</taxon>
        <taxon>Marasmiineae</taxon>
        <taxon>Physalacriaceae</taxon>
        <taxon>Armillaria</taxon>
    </lineage>
</organism>
<keyword evidence="1" id="KW-0472">Membrane</keyword>
<evidence type="ECO:0000313" key="3">
    <source>
        <dbReference type="EMBL" id="KAK0491091.1"/>
    </source>
</evidence>
<proteinExistence type="predicted"/>
<keyword evidence="2" id="KW-0732">Signal</keyword>
<sequence>MVKRTLQWSMLLSMLPCLLSAPTSITDDHTLSDPSTTIPPSSTVRTLSPLPMYTWRPSPTRNPSSTNGSDNHQRPVAMFLEILGGIIALAVVLSLLRCIISYKRTPRRDRIAAIIHRHQLYREMDVLEYRMSPSFISKRSSLKEPPPPPYFPRPPAYYLEVTPPPSPVRSEFVQVDIACPPPSPTVTSQRGTKAVLRNVYD</sequence>
<protein>
    <submittedName>
        <fullName evidence="3">Uncharacterized protein</fullName>
    </submittedName>
</protein>
<keyword evidence="1" id="KW-0812">Transmembrane</keyword>
<keyword evidence="4" id="KW-1185">Reference proteome</keyword>
<feature type="chain" id="PRO_5041314672" evidence="2">
    <location>
        <begin position="21"/>
        <end position="201"/>
    </location>
</feature>
<gene>
    <name evidence="3" type="ORF">IW261DRAFT_63747</name>
</gene>
<dbReference type="AlphaFoldDB" id="A0AA39PWK8"/>
<evidence type="ECO:0000256" key="2">
    <source>
        <dbReference type="SAM" id="SignalP"/>
    </source>
</evidence>
<comment type="caution">
    <text evidence="3">The sequence shown here is derived from an EMBL/GenBank/DDBJ whole genome shotgun (WGS) entry which is preliminary data.</text>
</comment>
<dbReference type="Proteomes" id="UP001175227">
    <property type="component" value="Unassembled WGS sequence"/>
</dbReference>
<name>A0AA39PWK8_9AGAR</name>
<keyword evidence="1" id="KW-1133">Transmembrane helix</keyword>
<reference evidence="3" key="1">
    <citation type="submission" date="2023-06" db="EMBL/GenBank/DDBJ databases">
        <authorList>
            <consortium name="Lawrence Berkeley National Laboratory"/>
            <person name="Ahrendt S."/>
            <person name="Sahu N."/>
            <person name="Indic B."/>
            <person name="Wong-Bajracharya J."/>
            <person name="Merenyi Z."/>
            <person name="Ke H.-M."/>
            <person name="Monk M."/>
            <person name="Kocsube S."/>
            <person name="Drula E."/>
            <person name="Lipzen A."/>
            <person name="Balint B."/>
            <person name="Henrissat B."/>
            <person name="Andreopoulos B."/>
            <person name="Martin F.M."/>
            <person name="Harder C.B."/>
            <person name="Rigling D."/>
            <person name="Ford K.L."/>
            <person name="Foster G.D."/>
            <person name="Pangilinan J."/>
            <person name="Papanicolaou A."/>
            <person name="Barry K."/>
            <person name="LaButti K."/>
            <person name="Viragh M."/>
            <person name="Koriabine M."/>
            <person name="Yan M."/>
            <person name="Riley R."/>
            <person name="Champramary S."/>
            <person name="Plett K.L."/>
            <person name="Tsai I.J."/>
            <person name="Slot J."/>
            <person name="Sipos G."/>
            <person name="Plett J."/>
            <person name="Nagy L.G."/>
            <person name="Grigoriev I.V."/>
        </authorList>
    </citation>
    <scope>NUCLEOTIDE SEQUENCE</scope>
    <source>
        <strain evidence="3">ICMP 16352</strain>
    </source>
</reference>
<evidence type="ECO:0000313" key="4">
    <source>
        <dbReference type="Proteomes" id="UP001175227"/>
    </source>
</evidence>
<feature type="signal peptide" evidence="2">
    <location>
        <begin position="1"/>
        <end position="20"/>
    </location>
</feature>